<dbReference type="Proteomes" id="UP000032141">
    <property type="component" value="Chromosome C7"/>
</dbReference>
<dbReference type="AlphaFoldDB" id="A0A0D3D4F3"/>
<sequence length="313" mass="34951">MDHLEESGDFGVFWSLLSAKLHSCVRCLAVDGDLFTVRLSSDFDTRYIFELDFQCHRFEGNQHHIADVMSVLLKSVRRERRNSFRVLLELLQSPPGTPLALGALIALRSCLVRFSLGPSKKESADSRRIRESTREESIDTLQTASIDSVNQASNGTIQLVSDNNVHHGTVHSSNVLHDTVHPDEEGRTRNSARQLINAQGAVIPDVIVVAKMNDFDLSREWYDWVASIDTDRIPSIDSNTSPSIDATTSLSIDSGRVSEQKEFDLCENIFDGATTTRSEKSGGDSNRDTKVDQPVNYSHLLRLFEGTKAHLQH</sequence>
<evidence type="ECO:0000313" key="2">
    <source>
        <dbReference type="Proteomes" id="UP000032141"/>
    </source>
</evidence>
<name>A0A0D3D4F3_BRAOL</name>
<reference evidence="1 2" key="1">
    <citation type="journal article" date="2014" name="Genome Biol.">
        <title>Transcriptome and methylome profiling reveals relics of genome dominance in the mesopolyploid Brassica oleracea.</title>
        <authorList>
            <person name="Parkin I.A."/>
            <person name="Koh C."/>
            <person name="Tang H."/>
            <person name="Robinson S.J."/>
            <person name="Kagale S."/>
            <person name="Clarke W.E."/>
            <person name="Town C.D."/>
            <person name="Nixon J."/>
            <person name="Krishnakumar V."/>
            <person name="Bidwell S.L."/>
            <person name="Denoeud F."/>
            <person name="Belcram H."/>
            <person name="Links M.G."/>
            <person name="Just J."/>
            <person name="Clarke C."/>
            <person name="Bender T."/>
            <person name="Huebert T."/>
            <person name="Mason A.S."/>
            <person name="Pires J.C."/>
            <person name="Barker G."/>
            <person name="Moore J."/>
            <person name="Walley P.G."/>
            <person name="Manoli S."/>
            <person name="Batley J."/>
            <person name="Edwards D."/>
            <person name="Nelson M.N."/>
            <person name="Wang X."/>
            <person name="Paterson A.H."/>
            <person name="King G."/>
            <person name="Bancroft I."/>
            <person name="Chalhoub B."/>
            <person name="Sharpe A.G."/>
        </authorList>
    </citation>
    <scope>NUCLEOTIDE SEQUENCE</scope>
    <source>
        <strain evidence="1 2">cv. TO1000</strain>
    </source>
</reference>
<dbReference type="HOGENOM" id="CLU_889520_0_0_1"/>
<evidence type="ECO:0000313" key="1">
    <source>
        <dbReference type="EnsemblPlants" id="Bo7g027930.1"/>
    </source>
</evidence>
<organism evidence="1 2">
    <name type="scientific">Brassica oleracea var. oleracea</name>
    <dbReference type="NCBI Taxonomy" id="109376"/>
    <lineage>
        <taxon>Eukaryota</taxon>
        <taxon>Viridiplantae</taxon>
        <taxon>Streptophyta</taxon>
        <taxon>Embryophyta</taxon>
        <taxon>Tracheophyta</taxon>
        <taxon>Spermatophyta</taxon>
        <taxon>Magnoliopsida</taxon>
        <taxon>eudicotyledons</taxon>
        <taxon>Gunneridae</taxon>
        <taxon>Pentapetalae</taxon>
        <taxon>rosids</taxon>
        <taxon>malvids</taxon>
        <taxon>Brassicales</taxon>
        <taxon>Brassicaceae</taxon>
        <taxon>Brassiceae</taxon>
        <taxon>Brassica</taxon>
    </lineage>
</organism>
<proteinExistence type="predicted"/>
<reference evidence="1" key="2">
    <citation type="submission" date="2015-03" db="UniProtKB">
        <authorList>
            <consortium name="EnsemblPlants"/>
        </authorList>
    </citation>
    <scope>IDENTIFICATION</scope>
</reference>
<accession>A0A0D3D4F3</accession>
<dbReference type="Gramene" id="Bo7g027930.1">
    <property type="protein sequence ID" value="Bo7g027930.1"/>
    <property type="gene ID" value="Bo7g027930"/>
</dbReference>
<protein>
    <submittedName>
        <fullName evidence="1">Uncharacterized protein</fullName>
    </submittedName>
</protein>
<dbReference type="EnsemblPlants" id="Bo7g027930.1">
    <property type="protein sequence ID" value="Bo7g027930.1"/>
    <property type="gene ID" value="Bo7g027930"/>
</dbReference>
<keyword evidence="2" id="KW-1185">Reference proteome</keyword>